<evidence type="ECO:0000256" key="2">
    <source>
        <dbReference type="ARBA" id="ARBA00001958"/>
    </source>
</evidence>
<dbReference type="CDD" id="cd24015">
    <property type="entry name" value="ASKHA_NBD_PanK-III"/>
    <property type="match status" value="1"/>
</dbReference>
<evidence type="ECO:0000256" key="9">
    <source>
        <dbReference type="ARBA" id="ARBA00022741"/>
    </source>
</evidence>
<dbReference type="Gene3D" id="3.30.420.40">
    <property type="match status" value="2"/>
</dbReference>
<evidence type="ECO:0000256" key="1">
    <source>
        <dbReference type="ARBA" id="ARBA00001206"/>
    </source>
</evidence>
<comment type="cofactor">
    <cofactor evidence="16">
        <name>NH4(+)</name>
        <dbReference type="ChEBI" id="CHEBI:28938"/>
    </cofactor>
    <cofactor evidence="16">
        <name>K(+)</name>
        <dbReference type="ChEBI" id="CHEBI:29103"/>
    </cofactor>
    <text evidence="16">A monovalent cation. Ammonium or potassium.</text>
</comment>
<feature type="binding site" evidence="16">
    <location>
        <position position="100"/>
    </location>
    <ligand>
        <name>substrate</name>
    </ligand>
</feature>
<evidence type="ECO:0000313" key="18">
    <source>
        <dbReference type="Proteomes" id="UP000287394"/>
    </source>
</evidence>
<comment type="catalytic activity">
    <reaction evidence="1 16">
        <text>(R)-pantothenate + ATP = (R)-4'-phosphopantothenate + ADP + H(+)</text>
        <dbReference type="Rhea" id="RHEA:16373"/>
        <dbReference type="ChEBI" id="CHEBI:10986"/>
        <dbReference type="ChEBI" id="CHEBI:15378"/>
        <dbReference type="ChEBI" id="CHEBI:29032"/>
        <dbReference type="ChEBI" id="CHEBI:30616"/>
        <dbReference type="ChEBI" id="CHEBI:456216"/>
        <dbReference type="EC" id="2.7.1.33"/>
    </reaction>
</comment>
<evidence type="ECO:0000256" key="5">
    <source>
        <dbReference type="ARBA" id="ARBA00011738"/>
    </source>
</evidence>
<feature type="binding site" evidence="16">
    <location>
        <position position="129"/>
    </location>
    <ligand>
        <name>K(+)</name>
        <dbReference type="ChEBI" id="CHEBI:29103"/>
    </ligand>
</feature>
<dbReference type="InterPro" id="IPR043129">
    <property type="entry name" value="ATPase_NBD"/>
</dbReference>
<dbReference type="SUPFAM" id="SSF53067">
    <property type="entry name" value="Actin-like ATPase domain"/>
    <property type="match status" value="2"/>
</dbReference>
<dbReference type="Proteomes" id="UP000287394">
    <property type="component" value="Chromosome"/>
</dbReference>
<dbReference type="PANTHER" id="PTHR34265:SF1">
    <property type="entry name" value="TYPE III PANTOTHENATE KINASE"/>
    <property type="match status" value="1"/>
</dbReference>
<name>A0A402CQF7_9BACT</name>
<comment type="cofactor">
    <cofactor evidence="2">
        <name>K(+)</name>
        <dbReference type="ChEBI" id="CHEBI:29103"/>
    </cofactor>
</comment>
<feature type="active site" description="Proton acceptor" evidence="16">
    <location>
        <position position="109"/>
    </location>
</feature>
<keyword evidence="8 16" id="KW-0808">Transferase</keyword>
<dbReference type="GO" id="GO:0005737">
    <property type="term" value="C:cytoplasm"/>
    <property type="evidence" value="ECO:0007669"/>
    <property type="project" value="UniProtKB-SubCell"/>
</dbReference>
<dbReference type="HAMAP" id="MF_01274">
    <property type="entry name" value="Pantothen_kinase_3"/>
    <property type="match status" value="1"/>
</dbReference>
<dbReference type="PANTHER" id="PTHR34265">
    <property type="entry name" value="TYPE III PANTOTHENATE KINASE"/>
    <property type="match status" value="1"/>
</dbReference>
<feature type="binding site" evidence="16">
    <location>
        <begin position="107"/>
        <end position="110"/>
    </location>
    <ligand>
        <name>substrate</name>
    </ligand>
</feature>
<evidence type="ECO:0000256" key="4">
    <source>
        <dbReference type="ARBA" id="ARBA00005225"/>
    </source>
</evidence>
<dbReference type="GO" id="GO:0015937">
    <property type="term" value="P:coenzyme A biosynthetic process"/>
    <property type="evidence" value="ECO:0007669"/>
    <property type="project" value="UniProtKB-UniRule"/>
</dbReference>
<comment type="similarity">
    <text evidence="14 16">Belongs to the type III pantothenate kinase family.</text>
</comment>
<evidence type="ECO:0000256" key="3">
    <source>
        <dbReference type="ARBA" id="ARBA00004496"/>
    </source>
</evidence>
<evidence type="ECO:0000256" key="16">
    <source>
        <dbReference type="HAMAP-Rule" id="MF_01274"/>
    </source>
</evidence>
<dbReference type="RefSeq" id="WP_119319574.1">
    <property type="nucleotide sequence ID" value="NZ_AP025739.1"/>
</dbReference>
<evidence type="ECO:0000313" key="17">
    <source>
        <dbReference type="EMBL" id="BDI32724.1"/>
    </source>
</evidence>
<sequence length="264" mass="27902">MLLVIDAGNTNVTFGIFEGSQLITHWRIRTEHGRTGDEYAALLTTLFQSENLRFTDIDGICIASVVPSATTDLRRLAERHFQHDPLVVSGEIPLGLTVRYHPVTDIGADRLVDAVAAVHKYGAPCIVIDFGTATTFNAIAAPSAPGEPPVYLGGAICPGIALSAEALFSHAAKLAAVEIVRPPHAIGANTVHALQSGMLFGYAAQVDGMVARFRAEMNAPDCPVIATGGHVSVLISEVGTSITATEPLLTLEGLQRVYAHSQTN</sequence>
<evidence type="ECO:0000256" key="15">
    <source>
        <dbReference type="ARBA" id="ARBA00040883"/>
    </source>
</evidence>
<keyword evidence="7 16" id="KW-0963">Cytoplasm</keyword>
<evidence type="ECO:0000256" key="7">
    <source>
        <dbReference type="ARBA" id="ARBA00022490"/>
    </source>
</evidence>
<dbReference type="KEGG" id="ccot:CCAX7_47750"/>
<comment type="pathway">
    <text evidence="4 16">Cofactor biosynthesis; coenzyme A biosynthesis; CoA from (R)-pantothenate: step 1/5.</text>
</comment>
<dbReference type="EC" id="2.7.1.33" evidence="6 16"/>
<evidence type="ECO:0000256" key="6">
    <source>
        <dbReference type="ARBA" id="ARBA00012102"/>
    </source>
</evidence>
<dbReference type="GO" id="GO:0005524">
    <property type="term" value="F:ATP binding"/>
    <property type="evidence" value="ECO:0007669"/>
    <property type="project" value="UniProtKB-UniRule"/>
</dbReference>
<accession>A0A402CQF7</accession>
<keyword evidence="16" id="KW-0479">Metal-binding</keyword>
<dbReference type="Pfam" id="PF03309">
    <property type="entry name" value="Pan_kinase"/>
    <property type="match status" value="1"/>
</dbReference>
<keyword evidence="18" id="KW-1185">Reference proteome</keyword>
<feature type="binding site" evidence="16">
    <location>
        <position position="190"/>
    </location>
    <ligand>
        <name>substrate</name>
    </ligand>
</feature>
<dbReference type="GO" id="GO:0004594">
    <property type="term" value="F:pantothenate kinase activity"/>
    <property type="evidence" value="ECO:0007669"/>
    <property type="project" value="UniProtKB-UniRule"/>
</dbReference>
<reference evidence="17 18" key="1">
    <citation type="journal article" date="2019" name="Int. J. Syst. Evol. Microbiol.">
        <title>Capsulimonas corticalis gen. nov., sp. nov., an aerobic capsulated bacterium, of a novel bacterial order, Capsulimonadales ord. nov., of the class Armatimonadia of the phylum Armatimonadetes.</title>
        <authorList>
            <person name="Li J."/>
            <person name="Kudo C."/>
            <person name="Tonouchi A."/>
        </authorList>
    </citation>
    <scope>NUCLEOTIDE SEQUENCE [LARGE SCALE GENOMIC DNA]</scope>
    <source>
        <strain evidence="17 18">AX-7</strain>
    </source>
</reference>
<evidence type="ECO:0000256" key="11">
    <source>
        <dbReference type="ARBA" id="ARBA00022840"/>
    </source>
</evidence>
<keyword evidence="12 16" id="KW-0630">Potassium</keyword>
<dbReference type="NCBIfam" id="NF009855">
    <property type="entry name" value="PRK13321.1"/>
    <property type="match status" value="1"/>
</dbReference>
<dbReference type="FunCoup" id="A0A402CQF7">
    <property type="interactions" value="450"/>
</dbReference>
<comment type="subcellular location">
    <subcellularLocation>
        <location evidence="3 16">Cytoplasm</location>
    </subcellularLocation>
</comment>
<dbReference type="NCBIfam" id="TIGR00671">
    <property type="entry name" value="baf"/>
    <property type="match status" value="1"/>
</dbReference>
<comment type="subunit">
    <text evidence="5 16">Homodimer.</text>
</comment>
<organism evidence="17 18">
    <name type="scientific">Capsulimonas corticalis</name>
    <dbReference type="NCBI Taxonomy" id="2219043"/>
    <lineage>
        <taxon>Bacteria</taxon>
        <taxon>Bacillati</taxon>
        <taxon>Armatimonadota</taxon>
        <taxon>Armatimonadia</taxon>
        <taxon>Capsulimonadales</taxon>
        <taxon>Capsulimonadaceae</taxon>
        <taxon>Capsulimonas</taxon>
    </lineage>
</organism>
<keyword evidence="13 16" id="KW-0173">Coenzyme A biosynthesis</keyword>
<protein>
    <recommendedName>
        <fullName evidence="15 16">Type III pantothenate kinase</fullName>
        <ecNumber evidence="6 16">2.7.1.33</ecNumber>
    </recommendedName>
    <alternativeName>
        <fullName evidence="16">PanK-III</fullName>
    </alternativeName>
    <alternativeName>
        <fullName evidence="16">Pantothenic acid kinase</fullName>
    </alternativeName>
</protein>
<gene>
    <name evidence="16 17" type="primary">coaX</name>
    <name evidence="17" type="ORF">CCAX7_47750</name>
</gene>
<evidence type="ECO:0000256" key="10">
    <source>
        <dbReference type="ARBA" id="ARBA00022777"/>
    </source>
</evidence>
<evidence type="ECO:0000256" key="14">
    <source>
        <dbReference type="ARBA" id="ARBA00038036"/>
    </source>
</evidence>
<evidence type="ECO:0000256" key="8">
    <source>
        <dbReference type="ARBA" id="ARBA00022679"/>
    </source>
</evidence>
<comment type="function">
    <text evidence="16">Catalyzes the phosphorylation of pantothenate (Pan), the first step in CoA biosynthesis.</text>
</comment>
<proteinExistence type="inferred from homology"/>
<dbReference type="InterPro" id="IPR004619">
    <property type="entry name" value="Type_III_PanK"/>
</dbReference>
<feature type="binding site" evidence="16">
    <location>
        <begin position="6"/>
        <end position="13"/>
    </location>
    <ligand>
        <name>ATP</name>
        <dbReference type="ChEBI" id="CHEBI:30616"/>
    </ligand>
</feature>
<dbReference type="EMBL" id="AP025739">
    <property type="protein sequence ID" value="BDI32724.1"/>
    <property type="molecule type" value="Genomic_DNA"/>
</dbReference>
<keyword evidence="10 16" id="KW-0418">Kinase</keyword>
<dbReference type="GO" id="GO:0046872">
    <property type="term" value="F:metal ion binding"/>
    <property type="evidence" value="ECO:0007669"/>
    <property type="project" value="UniProtKB-KW"/>
</dbReference>
<keyword evidence="11 16" id="KW-0067">ATP-binding</keyword>
<dbReference type="AlphaFoldDB" id="A0A402CQF7"/>
<dbReference type="OrthoDB" id="9804707at2"/>
<evidence type="ECO:0000256" key="12">
    <source>
        <dbReference type="ARBA" id="ARBA00022958"/>
    </source>
</evidence>
<keyword evidence="9 16" id="KW-0547">Nucleotide-binding</keyword>
<feature type="binding site" evidence="16">
    <location>
        <position position="132"/>
    </location>
    <ligand>
        <name>ATP</name>
        <dbReference type="ChEBI" id="CHEBI:30616"/>
    </ligand>
</feature>
<evidence type="ECO:0000256" key="13">
    <source>
        <dbReference type="ARBA" id="ARBA00022993"/>
    </source>
</evidence>